<evidence type="ECO:0000256" key="1">
    <source>
        <dbReference type="ARBA" id="ARBA00010923"/>
    </source>
</evidence>
<dbReference type="PANTHER" id="PTHR30408">
    <property type="entry name" value="TYPE-1 RESTRICTION ENZYME ECOKI SPECIFICITY PROTEIN"/>
    <property type="match status" value="1"/>
</dbReference>
<dbReference type="InterPro" id="IPR052021">
    <property type="entry name" value="Type-I_RS_S_subunit"/>
</dbReference>
<gene>
    <name evidence="5" type="ORF">A5642_23240</name>
</gene>
<accession>A0A1A0MKR2</accession>
<sequence>MSSGVVNFNGAGKINVVARERIRKGIGVPGDVILSHKGTVGRIAVAPLDSPDYVCSPQTTFWRSLNRSVLDQGFLRFLMQSADFKRQLDVLKGQTDMAPYVSLSDQRSIELDLPEIGQQQAIAEVLGAFDDKFAVNERLARTAFDLAQSMVRASINSPVGLVQKRFGELGQLFDGPHATPTRLSSGPYFLNISSLKSGRLDLAESDHVSEEDFTKWTRRVTPQEGDLLFSYETRIGEAALMPGHLQACLGRRMALLRPDRAVMDPVFLLHFYLSPAFQRIIAMHTIHGATVPRLGLATMPEWKVAVPSFEAQQQIAGVLGSLQKSIVHAERENERLARTRDELLPLLMSGKLRVKDAEAFAVEVL</sequence>
<name>A0A1A0MKR2_MYCMU</name>
<protein>
    <recommendedName>
        <fullName evidence="4">Type I restriction modification DNA specificity domain-containing protein</fullName>
    </recommendedName>
</protein>
<dbReference type="InterPro" id="IPR044946">
    <property type="entry name" value="Restrct_endonuc_typeI_TRD_sf"/>
</dbReference>
<dbReference type="EMBL" id="LZSF01000161">
    <property type="protein sequence ID" value="OBA86064.1"/>
    <property type="molecule type" value="Genomic_DNA"/>
</dbReference>
<dbReference type="Gene3D" id="3.90.220.20">
    <property type="entry name" value="DNA methylase specificity domains"/>
    <property type="match status" value="2"/>
</dbReference>
<dbReference type="GO" id="GO:0003677">
    <property type="term" value="F:DNA binding"/>
    <property type="evidence" value="ECO:0007669"/>
    <property type="project" value="UniProtKB-KW"/>
</dbReference>
<dbReference type="SUPFAM" id="SSF116734">
    <property type="entry name" value="DNA methylase specificity domain"/>
    <property type="match status" value="2"/>
</dbReference>
<keyword evidence="2" id="KW-0680">Restriction system</keyword>
<comment type="similarity">
    <text evidence="1">Belongs to the type-I restriction system S methylase family.</text>
</comment>
<evidence type="ECO:0000259" key="4">
    <source>
        <dbReference type="Pfam" id="PF01420"/>
    </source>
</evidence>
<evidence type="ECO:0000313" key="6">
    <source>
        <dbReference type="Proteomes" id="UP000093962"/>
    </source>
</evidence>
<dbReference type="Pfam" id="PF01420">
    <property type="entry name" value="Methylase_S"/>
    <property type="match status" value="1"/>
</dbReference>
<dbReference type="CDD" id="cd16961">
    <property type="entry name" value="RMtype1_S_TRD-CR_like"/>
    <property type="match status" value="1"/>
</dbReference>
<evidence type="ECO:0000256" key="2">
    <source>
        <dbReference type="ARBA" id="ARBA00022747"/>
    </source>
</evidence>
<dbReference type="InterPro" id="IPR000055">
    <property type="entry name" value="Restrct_endonuc_typeI_TRD"/>
</dbReference>
<dbReference type="AlphaFoldDB" id="A0A1A0MKR2"/>
<reference evidence="5 6" key="1">
    <citation type="submission" date="2016-06" db="EMBL/GenBank/DDBJ databases">
        <authorList>
            <person name="Kjaerup R.B."/>
            <person name="Dalgaard T.S."/>
            <person name="Juul-Madsen H.R."/>
        </authorList>
    </citation>
    <scope>NUCLEOTIDE SEQUENCE [LARGE SCALE GENOMIC DNA]</scope>
    <source>
        <strain evidence="5 6">1199456.5</strain>
    </source>
</reference>
<feature type="domain" description="Type I restriction modification DNA specificity" evidence="4">
    <location>
        <begin position="219"/>
        <end position="328"/>
    </location>
</feature>
<dbReference type="GO" id="GO:0009307">
    <property type="term" value="P:DNA restriction-modification system"/>
    <property type="evidence" value="ECO:0007669"/>
    <property type="project" value="UniProtKB-KW"/>
</dbReference>
<evidence type="ECO:0000313" key="5">
    <source>
        <dbReference type="EMBL" id="OBA86064.1"/>
    </source>
</evidence>
<proteinExistence type="inferred from homology"/>
<evidence type="ECO:0000256" key="3">
    <source>
        <dbReference type="ARBA" id="ARBA00023125"/>
    </source>
</evidence>
<keyword evidence="3" id="KW-0238">DNA-binding</keyword>
<dbReference type="PANTHER" id="PTHR30408:SF12">
    <property type="entry name" value="TYPE I RESTRICTION ENZYME MJAVIII SPECIFICITY SUBUNIT"/>
    <property type="match status" value="1"/>
</dbReference>
<dbReference type="Proteomes" id="UP000093962">
    <property type="component" value="Unassembled WGS sequence"/>
</dbReference>
<organism evidence="5 6">
    <name type="scientific">Mycolicibacterium mucogenicum</name>
    <name type="common">Mycobacterium mucogenicum</name>
    <dbReference type="NCBI Taxonomy" id="56689"/>
    <lineage>
        <taxon>Bacteria</taxon>
        <taxon>Bacillati</taxon>
        <taxon>Actinomycetota</taxon>
        <taxon>Actinomycetes</taxon>
        <taxon>Mycobacteriales</taxon>
        <taxon>Mycobacteriaceae</taxon>
        <taxon>Mycolicibacterium</taxon>
    </lineage>
</organism>
<comment type="caution">
    <text evidence="5">The sequence shown here is derived from an EMBL/GenBank/DDBJ whole genome shotgun (WGS) entry which is preliminary data.</text>
</comment>